<feature type="compositionally biased region" description="Acidic residues" evidence="6">
    <location>
        <begin position="325"/>
        <end position="334"/>
    </location>
</feature>
<dbReference type="InterPro" id="IPR040457">
    <property type="entry name" value="GCP_C"/>
</dbReference>
<dbReference type="GO" id="GO:0031122">
    <property type="term" value="P:cytoplasmic microtubule organization"/>
    <property type="evidence" value="ECO:0007669"/>
    <property type="project" value="TreeGrafter"/>
</dbReference>
<feature type="compositionally biased region" description="Polar residues" evidence="6">
    <location>
        <begin position="293"/>
        <end position="321"/>
    </location>
</feature>
<dbReference type="GO" id="GO:0000922">
    <property type="term" value="C:spindle pole"/>
    <property type="evidence" value="ECO:0007669"/>
    <property type="project" value="InterPro"/>
</dbReference>
<comment type="similarity">
    <text evidence="1 5">Belongs to the TUBGCP family.</text>
</comment>
<dbReference type="GO" id="GO:0005816">
    <property type="term" value="C:spindle pole body"/>
    <property type="evidence" value="ECO:0007669"/>
    <property type="project" value="UniProtKB-ARBA"/>
</dbReference>
<evidence type="ECO:0000256" key="6">
    <source>
        <dbReference type="SAM" id="MobiDB-lite"/>
    </source>
</evidence>
<dbReference type="OrthoDB" id="2192946at2759"/>
<keyword evidence="3 5" id="KW-0493">Microtubule</keyword>
<dbReference type="InterPro" id="IPR007259">
    <property type="entry name" value="GCP"/>
</dbReference>
<dbReference type="GO" id="GO:0051321">
    <property type="term" value="P:meiotic cell cycle"/>
    <property type="evidence" value="ECO:0007669"/>
    <property type="project" value="TreeGrafter"/>
</dbReference>
<comment type="caution">
    <text evidence="9">The sequence shown here is derived from an EMBL/GenBank/DDBJ whole genome shotgun (WGS) entry which is preliminary data.</text>
</comment>
<organism evidence="9 10">
    <name type="scientific">Coemansia erecta</name>
    <dbReference type="NCBI Taxonomy" id="147472"/>
    <lineage>
        <taxon>Eukaryota</taxon>
        <taxon>Fungi</taxon>
        <taxon>Fungi incertae sedis</taxon>
        <taxon>Zoopagomycota</taxon>
        <taxon>Kickxellomycotina</taxon>
        <taxon>Kickxellomycetes</taxon>
        <taxon>Kickxellales</taxon>
        <taxon>Kickxellaceae</taxon>
        <taxon>Coemansia</taxon>
    </lineage>
</organism>
<dbReference type="InterPro" id="IPR041470">
    <property type="entry name" value="GCP_N"/>
</dbReference>
<dbReference type="GO" id="GO:0043015">
    <property type="term" value="F:gamma-tubulin binding"/>
    <property type="evidence" value="ECO:0007669"/>
    <property type="project" value="InterPro"/>
</dbReference>
<keyword evidence="2 5" id="KW-0963">Cytoplasm</keyword>
<evidence type="ECO:0000313" key="10">
    <source>
        <dbReference type="Proteomes" id="UP001149813"/>
    </source>
</evidence>
<evidence type="ECO:0000259" key="8">
    <source>
        <dbReference type="Pfam" id="PF17681"/>
    </source>
</evidence>
<dbReference type="PANTHER" id="PTHR19302:SF13">
    <property type="entry name" value="GAMMA-TUBULIN COMPLEX COMPONENT 2"/>
    <property type="match status" value="1"/>
</dbReference>
<comment type="subcellular location">
    <subcellularLocation>
        <location evidence="5">Cytoplasm</location>
        <location evidence="5">Cytoskeleton</location>
        <location evidence="5">Microtubule organizing center</location>
    </subcellularLocation>
</comment>
<dbReference type="InterPro" id="IPR042241">
    <property type="entry name" value="GCP_C_sf"/>
</dbReference>
<dbReference type="GO" id="GO:0051225">
    <property type="term" value="P:spindle assembly"/>
    <property type="evidence" value="ECO:0007669"/>
    <property type="project" value="TreeGrafter"/>
</dbReference>
<dbReference type="GO" id="GO:0051011">
    <property type="term" value="F:microtubule minus-end binding"/>
    <property type="evidence" value="ECO:0007669"/>
    <property type="project" value="TreeGrafter"/>
</dbReference>
<dbReference type="Gene3D" id="1.20.120.1900">
    <property type="entry name" value="Gamma-tubulin complex, C-terminal domain"/>
    <property type="match status" value="1"/>
</dbReference>
<feature type="domain" description="Gamma tubulin complex component protein N-terminal" evidence="8">
    <location>
        <begin position="144"/>
        <end position="549"/>
    </location>
</feature>
<evidence type="ECO:0000256" key="4">
    <source>
        <dbReference type="ARBA" id="ARBA00023212"/>
    </source>
</evidence>
<accession>A0A9W7Y6A1</accession>
<name>A0A9W7Y6A1_9FUNG</name>
<dbReference type="Pfam" id="PF17681">
    <property type="entry name" value="GCP_N_terminal"/>
    <property type="match status" value="1"/>
</dbReference>
<evidence type="ECO:0000256" key="3">
    <source>
        <dbReference type="ARBA" id="ARBA00022701"/>
    </source>
</evidence>
<dbReference type="GO" id="GO:0007020">
    <property type="term" value="P:microtubule nucleation"/>
    <property type="evidence" value="ECO:0007669"/>
    <property type="project" value="InterPro"/>
</dbReference>
<reference evidence="9" key="1">
    <citation type="submission" date="2022-07" db="EMBL/GenBank/DDBJ databases">
        <title>Phylogenomic reconstructions and comparative analyses of Kickxellomycotina fungi.</title>
        <authorList>
            <person name="Reynolds N.K."/>
            <person name="Stajich J.E."/>
            <person name="Barry K."/>
            <person name="Grigoriev I.V."/>
            <person name="Crous P."/>
            <person name="Smith M.E."/>
        </authorList>
    </citation>
    <scope>NUCLEOTIDE SEQUENCE</scope>
    <source>
        <strain evidence="9">NBRC 32514</strain>
    </source>
</reference>
<feature type="domain" description="Gamma tubulin complex component C-terminal" evidence="7">
    <location>
        <begin position="558"/>
        <end position="941"/>
    </location>
</feature>
<evidence type="ECO:0000259" key="7">
    <source>
        <dbReference type="Pfam" id="PF04130"/>
    </source>
</evidence>
<evidence type="ECO:0000256" key="1">
    <source>
        <dbReference type="ARBA" id="ARBA00010337"/>
    </source>
</evidence>
<keyword evidence="10" id="KW-1185">Reference proteome</keyword>
<evidence type="ECO:0000256" key="2">
    <source>
        <dbReference type="ARBA" id="ARBA00022490"/>
    </source>
</evidence>
<feature type="region of interest" description="Disordered" evidence="6">
    <location>
        <begin position="418"/>
        <end position="445"/>
    </location>
</feature>
<dbReference type="EMBL" id="JANBOJ010000016">
    <property type="protein sequence ID" value="KAJ1724968.1"/>
    <property type="molecule type" value="Genomic_DNA"/>
</dbReference>
<dbReference type="AlphaFoldDB" id="A0A9W7Y6A1"/>
<dbReference type="GO" id="GO:0000930">
    <property type="term" value="C:gamma-tubulin complex"/>
    <property type="evidence" value="ECO:0007669"/>
    <property type="project" value="TreeGrafter"/>
</dbReference>
<dbReference type="Proteomes" id="UP001149813">
    <property type="component" value="Unassembled WGS sequence"/>
</dbReference>
<dbReference type="Pfam" id="PF04130">
    <property type="entry name" value="GCP_C_terminal"/>
    <property type="match status" value="1"/>
</dbReference>
<evidence type="ECO:0000313" key="9">
    <source>
        <dbReference type="EMBL" id="KAJ1724968.1"/>
    </source>
</evidence>
<feature type="region of interest" description="Disordered" evidence="6">
    <location>
        <begin position="293"/>
        <end position="334"/>
    </location>
</feature>
<sequence length="949" mass="107589">MSSRNHEDLDDFVDFKRVSYASHPYGSELDIDKGYSQPAIRRLKRDRADSVSFSPYDTYGELSHSETGDSAEELTPYSGNKYHQFESSFRNARGRGRAPLPTRMWDMQSTMEPGRVPDNTLSNYYDSDVEKAELPPRLQELALIEDLLSLMMGFNGRYLSFRFDTQSPKWREIMPVEEGISIPSWFNGTIKLMVAKFLPLVLMNMRVKYFTDKYSERRAGLVNQALCAAIVRMVKEFYDELTNLENLVRTSTDSQPYTLQKMWLHLYQYMQNYERLSHLISEIQDKDLPATNQPATENYQSDNDGFTTKVYSDNNNGNTAATEDGMPDSEDSESEYIPQDVFPEELFVVRGGYTINIIFDMIKKRGGDPTTRQLYEYLLNKAFVPFLSMLTHWLNTGEIESGRLDTSGEFMVSMDGDGTSGYTSADEDNQDSYNDKTIMPTSDDPKCRAVEERTPIFLMPYAEKIVKTGEYLNNLRRCNVELRTVESGFSTSSTDLDEMDQSSDIFAAQGRAFELSDSSPDGLVNPQALMQQVDRAYLKANQAILSVMFGAGKDIMKCLGAIKQYLLLEKSDFLTHFLDLVDDEQKRKSTEMSKERLQSLLDVALHNPASVAHGDPYMEKVQVTLDLLSLIDTIKRANSDGSLDGASNSAISLHRLSRDTAAAGTSSLGLSMTGDNFVTGDTYIGFDLKLEFPQTILLTTVTMGKYRALNRFLMTLKLTEQHLLSSWLSNLKFEDPRLAMPTAGSRDGAGSLDNDAKTESLRRSLLINIHTTRHRILICIQQMMYYYFWDVIEPQWEKMVDLMKKAKTMDELKEIHKQHLDVIFQQCGLTAGKLPKITVELIKRSDRFVSEVGRMISSKSALFRVANTASDKDTNLGQRLAALDKASLGSESPQQTLAAFNSKVSSINRDWSDQLKIMVRALNHYARKYDESYLTLAARLSNESDDNYA</sequence>
<dbReference type="PANTHER" id="PTHR19302">
    <property type="entry name" value="GAMMA TUBULIN COMPLEX PROTEIN"/>
    <property type="match status" value="1"/>
</dbReference>
<dbReference type="GO" id="GO:0000278">
    <property type="term" value="P:mitotic cell cycle"/>
    <property type="evidence" value="ECO:0007669"/>
    <property type="project" value="TreeGrafter"/>
</dbReference>
<dbReference type="GO" id="GO:0005874">
    <property type="term" value="C:microtubule"/>
    <property type="evidence" value="ECO:0007669"/>
    <property type="project" value="UniProtKB-KW"/>
</dbReference>
<evidence type="ECO:0000256" key="5">
    <source>
        <dbReference type="RuleBase" id="RU363050"/>
    </source>
</evidence>
<proteinExistence type="inferred from homology"/>
<gene>
    <name evidence="9" type="primary">alp4</name>
    <name evidence="9" type="ORF">LPJ53_000822</name>
</gene>
<keyword evidence="4 5" id="KW-0206">Cytoskeleton</keyword>
<protein>
    <recommendedName>
        <fullName evidence="5">Spindle pole body component</fullName>
    </recommendedName>
</protein>